<keyword evidence="3" id="KW-1185">Reference proteome</keyword>
<dbReference type="Pfam" id="PF00326">
    <property type="entry name" value="Peptidase_S9"/>
    <property type="match status" value="1"/>
</dbReference>
<dbReference type="Proteomes" id="UP000799092">
    <property type="component" value="Unassembled WGS sequence"/>
</dbReference>
<dbReference type="RefSeq" id="WP_153736995.1">
    <property type="nucleotide sequence ID" value="NZ_WJNG01000009.1"/>
</dbReference>
<gene>
    <name evidence="2" type="ORF">GH741_11795</name>
</gene>
<dbReference type="GO" id="GO:0006508">
    <property type="term" value="P:proteolysis"/>
    <property type="evidence" value="ECO:0007669"/>
    <property type="project" value="InterPro"/>
</dbReference>
<dbReference type="InterPro" id="IPR001375">
    <property type="entry name" value="Peptidase_S9_cat"/>
</dbReference>
<evidence type="ECO:0000313" key="3">
    <source>
        <dbReference type="Proteomes" id="UP000799092"/>
    </source>
</evidence>
<reference evidence="2" key="1">
    <citation type="submission" date="2019-11" db="EMBL/GenBank/DDBJ databases">
        <authorList>
            <person name="Li J."/>
        </authorList>
    </citation>
    <scope>NUCLEOTIDE SEQUENCE</scope>
    <source>
        <strain evidence="2">B6B</strain>
    </source>
</reference>
<dbReference type="AlphaFoldDB" id="A0A6A8DHZ8"/>
<accession>A0A6A8DHZ8</accession>
<dbReference type="OrthoDB" id="31158at2"/>
<dbReference type="SUPFAM" id="SSF53474">
    <property type="entry name" value="alpha/beta-Hydrolases"/>
    <property type="match status" value="1"/>
</dbReference>
<feature type="domain" description="Peptidase S9 prolyl oligopeptidase catalytic" evidence="1">
    <location>
        <begin position="89"/>
        <end position="239"/>
    </location>
</feature>
<dbReference type="PANTHER" id="PTHR47381">
    <property type="entry name" value="ALPHA/BETA-HYDROLASES SUPERFAMILY PROTEIN"/>
    <property type="match status" value="1"/>
</dbReference>
<dbReference type="Gene3D" id="3.40.50.1820">
    <property type="entry name" value="alpha/beta hydrolase"/>
    <property type="match status" value="1"/>
</dbReference>
<comment type="caution">
    <text evidence="2">The sequence shown here is derived from an EMBL/GenBank/DDBJ whole genome shotgun (WGS) entry which is preliminary data.</text>
</comment>
<evidence type="ECO:0000259" key="1">
    <source>
        <dbReference type="Pfam" id="PF00326"/>
    </source>
</evidence>
<evidence type="ECO:0000313" key="2">
    <source>
        <dbReference type="EMBL" id="MRH43361.1"/>
    </source>
</evidence>
<dbReference type="PANTHER" id="PTHR47381:SF3">
    <property type="entry name" value="ALPHA_BETA-HYDROLASES SUPERFAMILY PROTEIN"/>
    <property type="match status" value="1"/>
</dbReference>
<dbReference type="GO" id="GO:0008236">
    <property type="term" value="F:serine-type peptidase activity"/>
    <property type="evidence" value="ECO:0007669"/>
    <property type="project" value="InterPro"/>
</dbReference>
<protein>
    <submittedName>
        <fullName evidence="2">Prolyl oligopeptidase family serine peptidase</fullName>
    </submittedName>
</protein>
<dbReference type="EMBL" id="WJNG01000009">
    <property type="protein sequence ID" value="MRH43361.1"/>
    <property type="molecule type" value="Genomic_DNA"/>
</dbReference>
<sequence length="254" mass="29660">MIGIYKEYWKDIPVLVVVQDEKKDKPLPVLTYFHGYTSAKEHNLPLAFLLAERGYRVILPDSMLHGEREKFISNDERQLQFFDIVEQNLIDMQVIKDVLDSKKMLLDRRLGVAGTSMGGITTAAALTKYDWIKVAAVLMGSPKISEYAKELVDHMRQMNTYIQISDEEIEKIYKSLEKIDLSKHMDKLNGRPLFFWHGEKDSVVPFDHSYNFYSQAVSYYKNPESIRFLREVGRDHKVSRFAVLETVDWLEMQL</sequence>
<name>A0A6A8DHZ8_9BACI</name>
<organism evidence="2 3">
    <name type="scientific">Aquibacillus halophilus</name>
    <dbReference type="NCBI Taxonomy" id="930132"/>
    <lineage>
        <taxon>Bacteria</taxon>
        <taxon>Bacillati</taxon>
        <taxon>Bacillota</taxon>
        <taxon>Bacilli</taxon>
        <taxon>Bacillales</taxon>
        <taxon>Bacillaceae</taxon>
        <taxon>Aquibacillus</taxon>
    </lineage>
</organism>
<dbReference type="InterPro" id="IPR029058">
    <property type="entry name" value="AB_hydrolase_fold"/>
</dbReference>
<proteinExistence type="predicted"/>